<sequence>MDNLFPGRITFSLIWHSSVDKFHSRTVHYSFSSHFINFDESHVAAFSNFSPGNGFKLNLKAWINGPIQTLRERHSFGKRYKPLFHRLRVKAVKEDRHVIYIEKDASLEEIVSDKSPSPEDGIVKGKESDFEEVELRVPAQKTHGFSLDAENEGSAFENYDDEDFPRSSGELPPKSIFATINHTEEEAEPVNNSYGA</sequence>
<gene>
    <name evidence="2" type="ORF">ACOC_LOCUS9626</name>
</gene>
<organism evidence="4">
    <name type="scientific">Angiostrongylus costaricensis</name>
    <name type="common">Nematode worm</name>
    <dbReference type="NCBI Taxonomy" id="334426"/>
    <lineage>
        <taxon>Eukaryota</taxon>
        <taxon>Metazoa</taxon>
        <taxon>Ecdysozoa</taxon>
        <taxon>Nematoda</taxon>
        <taxon>Chromadorea</taxon>
        <taxon>Rhabditida</taxon>
        <taxon>Rhabditina</taxon>
        <taxon>Rhabditomorpha</taxon>
        <taxon>Strongyloidea</taxon>
        <taxon>Metastrongylidae</taxon>
        <taxon>Angiostrongylus</taxon>
    </lineage>
</organism>
<evidence type="ECO:0000256" key="1">
    <source>
        <dbReference type="SAM" id="MobiDB-lite"/>
    </source>
</evidence>
<feature type="region of interest" description="Disordered" evidence="1">
    <location>
        <begin position="141"/>
        <end position="175"/>
    </location>
</feature>
<dbReference type="EMBL" id="UYYA01004327">
    <property type="protein sequence ID" value="VDM61211.1"/>
    <property type="molecule type" value="Genomic_DNA"/>
</dbReference>
<name>A0A0R3PUM8_ANGCS</name>
<protein>
    <submittedName>
        <fullName evidence="4">TMV resistance protein N-like</fullName>
    </submittedName>
</protein>
<evidence type="ECO:0000313" key="4">
    <source>
        <dbReference type="WBParaSite" id="ACOC_0000962501-mRNA-1"/>
    </source>
</evidence>
<reference evidence="2 3" key="2">
    <citation type="submission" date="2018-11" db="EMBL/GenBank/DDBJ databases">
        <authorList>
            <consortium name="Pathogen Informatics"/>
        </authorList>
    </citation>
    <scope>NUCLEOTIDE SEQUENCE [LARGE SCALE GENOMIC DNA]</scope>
    <source>
        <strain evidence="2 3">Costa Rica</strain>
    </source>
</reference>
<dbReference type="Proteomes" id="UP000267027">
    <property type="component" value="Unassembled WGS sequence"/>
</dbReference>
<dbReference type="OrthoDB" id="10531575at2759"/>
<dbReference type="WBParaSite" id="ACOC_0000962501-mRNA-1">
    <property type="protein sequence ID" value="ACOC_0000962501-mRNA-1"/>
    <property type="gene ID" value="ACOC_0000962501"/>
</dbReference>
<proteinExistence type="predicted"/>
<keyword evidence="3" id="KW-1185">Reference proteome</keyword>
<evidence type="ECO:0000313" key="2">
    <source>
        <dbReference type="EMBL" id="VDM61211.1"/>
    </source>
</evidence>
<reference evidence="4" key="1">
    <citation type="submission" date="2017-02" db="UniProtKB">
        <authorList>
            <consortium name="WormBaseParasite"/>
        </authorList>
    </citation>
    <scope>IDENTIFICATION</scope>
</reference>
<dbReference type="AlphaFoldDB" id="A0A0R3PUM8"/>
<accession>A0A0R3PUM8</accession>
<evidence type="ECO:0000313" key="3">
    <source>
        <dbReference type="Proteomes" id="UP000267027"/>
    </source>
</evidence>